<dbReference type="AlphaFoldDB" id="A0A9D1Q794"/>
<accession>A0A9D1Q794</accession>
<evidence type="ECO:0000313" key="1">
    <source>
        <dbReference type="EMBL" id="HIW06746.1"/>
    </source>
</evidence>
<reference evidence="1" key="1">
    <citation type="journal article" date="2021" name="PeerJ">
        <title>Extensive microbial diversity within the chicken gut microbiome revealed by metagenomics and culture.</title>
        <authorList>
            <person name="Gilroy R."/>
            <person name="Ravi A."/>
            <person name="Getino M."/>
            <person name="Pursley I."/>
            <person name="Horton D.L."/>
            <person name="Alikhan N.F."/>
            <person name="Baker D."/>
            <person name="Gharbi K."/>
            <person name="Hall N."/>
            <person name="Watson M."/>
            <person name="Adriaenssens E.M."/>
            <person name="Foster-Nyarko E."/>
            <person name="Jarju S."/>
            <person name="Secka A."/>
            <person name="Antonio M."/>
            <person name="Oren A."/>
            <person name="Chaudhuri R.R."/>
            <person name="La Ragione R."/>
            <person name="Hildebrand F."/>
            <person name="Pallen M.J."/>
        </authorList>
    </citation>
    <scope>NUCLEOTIDE SEQUENCE</scope>
    <source>
        <strain evidence="1">CHK160-9182</strain>
    </source>
</reference>
<name>A0A9D1Q794_9GAMM</name>
<comment type="caution">
    <text evidence="1">The sequence shown here is derived from an EMBL/GenBank/DDBJ whole genome shotgun (WGS) entry which is preliminary data.</text>
</comment>
<proteinExistence type="predicted"/>
<dbReference type="EMBL" id="DXHP01000120">
    <property type="protein sequence ID" value="HIW06746.1"/>
    <property type="molecule type" value="Genomic_DNA"/>
</dbReference>
<sequence length="271" mass="30563">MAILDRFRKKLTVTVTFVNQLDQSIIGRSELAVEQLPETFAINTVMHLGDEDWQILKAEPCDKSAFVKTRELTLTMQRIESINPADILFSLPTIAGELPGLSPTTFSTSFTHQMREDDWRQCEFFEVHKKARILEEITKVEALKGANQSEDDDTLTGFEHIHIRDLTDVATLSISLLALLHQLQISDVGAIQFENNAGYIAQGFAVETAENIFYGILDVREKGSLELENLVVSILAVQPKSEDSQELVQLLQVFNLLYVDWCHGSVIDRLN</sequence>
<dbReference type="Proteomes" id="UP000823934">
    <property type="component" value="Unassembled WGS sequence"/>
</dbReference>
<organism evidence="1 2">
    <name type="scientific">Candidatus Ignatzschineria merdigallinarum</name>
    <dbReference type="NCBI Taxonomy" id="2838621"/>
    <lineage>
        <taxon>Bacteria</taxon>
        <taxon>Pseudomonadati</taxon>
        <taxon>Pseudomonadota</taxon>
        <taxon>Gammaproteobacteria</taxon>
        <taxon>Cardiobacteriales</taxon>
        <taxon>Ignatzschineriaceae</taxon>
        <taxon>Ignatzschineria</taxon>
    </lineage>
</organism>
<protein>
    <submittedName>
        <fullName evidence="1">Uncharacterized protein</fullName>
    </submittedName>
</protein>
<reference evidence="1" key="2">
    <citation type="submission" date="2021-04" db="EMBL/GenBank/DDBJ databases">
        <authorList>
            <person name="Gilroy R."/>
        </authorList>
    </citation>
    <scope>NUCLEOTIDE SEQUENCE</scope>
    <source>
        <strain evidence="1">CHK160-9182</strain>
    </source>
</reference>
<gene>
    <name evidence="1" type="ORF">H9889_05410</name>
</gene>
<evidence type="ECO:0000313" key="2">
    <source>
        <dbReference type="Proteomes" id="UP000823934"/>
    </source>
</evidence>